<evidence type="ECO:0000256" key="1">
    <source>
        <dbReference type="ARBA" id="ARBA00007274"/>
    </source>
</evidence>
<reference evidence="6 7" key="1">
    <citation type="submission" date="2018-06" db="EMBL/GenBank/DDBJ databases">
        <title>Complete genome of Desulfovibrio marinus P48SEP.</title>
        <authorList>
            <person name="Crispim J.S."/>
            <person name="Vidigal P.M.P."/>
            <person name="Silva L.C.F."/>
            <person name="Araujo L.C."/>
            <person name="Laguardia C.N."/>
            <person name="Dias R.S."/>
            <person name="Sousa M.P."/>
            <person name="Paula S.O."/>
            <person name="Silva C."/>
        </authorList>
    </citation>
    <scope>NUCLEOTIDE SEQUENCE [LARGE SCALE GENOMIC DNA]</scope>
    <source>
        <strain evidence="6 7">P48SEP</strain>
    </source>
</reference>
<keyword evidence="6" id="KW-0413">Isomerase</keyword>
<dbReference type="GO" id="GO:0016853">
    <property type="term" value="F:isomerase activity"/>
    <property type="evidence" value="ECO:0007669"/>
    <property type="project" value="UniProtKB-KW"/>
</dbReference>
<proteinExistence type="inferred from homology"/>
<dbReference type="InterPro" id="IPR011004">
    <property type="entry name" value="Trimer_LpxA-like_sf"/>
</dbReference>
<evidence type="ECO:0000256" key="2">
    <source>
        <dbReference type="ARBA" id="ARBA00022679"/>
    </source>
</evidence>
<evidence type="ECO:0000256" key="4">
    <source>
        <dbReference type="ARBA" id="ARBA00023315"/>
    </source>
</evidence>
<dbReference type="EMBL" id="QMIF01000002">
    <property type="protein sequence ID" value="TVM35749.1"/>
    <property type="molecule type" value="Genomic_DNA"/>
</dbReference>
<dbReference type="InterPro" id="IPR050179">
    <property type="entry name" value="Trans_hexapeptide_repeat"/>
</dbReference>
<evidence type="ECO:0000259" key="5">
    <source>
        <dbReference type="Pfam" id="PF05523"/>
    </source>
</evidence>
<dbReference type="InterPro" id="IPR011051">
    <property type="entry name" value="RmlC_Cupin_sf"/>
</dbReference>
<accession>A0A6P1ZKW8</accession>
<dbReference type="Proteomes" id="UP000434052">
    <property type="component" value="Unassembled WGS sequence"/>
</dbReference>
<dbReference type="PROSITE" id="PS00101">
    <property type="entry name" value="HEXAPEP_TRANSFERASES"/>
    <property type="match status" value="1"/>
</dbReference>
<dbReference type="InterPro" id="IPR008894">
    <property type="entry name" value="QdtA_cupin_dom"/>
</dbReference>
<dbReference type="Pfam" id="PF00132">
    <property type="entry name" value="Hexapep"/>
    <property type="match status" value="2"/>
</dbReference>
<comment type="similarity">
    <text evidence="1">Belongs to the transferase hexapeptide repeat family.</text>
</comment>
<comment type="caution">
    <text evidence="6">The sequence shown here is derived from an EMBL/GenBank/DDBJ whole genome shotgun (WGS) entry which is preliminary data.</text>
</comment>
<dbReference type="PANTHER" id="PTHR43300:SF4">
    <property type="entry name" value="ACYL-[ACYL-CARRIER-PROTEIN]--UDP-N-ACETYLGLUCOSAMINE O-ACYLTRANSFERASE"/>
    <property type="match status" value="1"/>
</dbReference>
<dbReference type="AlphaFoldDB" id="A0A6P1ZKW8"/>
<sequence>MATDFFVHEKGLCETENVGPRTRIWAFAHVLPGARIGADCNICDGVFIENDVQVGDRVTIKCGVQLWDGVRLGDDVFVGPNATFTNDHFPRSRQYQEKVLQTVVESEASIGANATILPGLRVGRAAMVGAGAVVTHDVPHHAIVVGNPARIVGYTFPSEVRTGSAQEFRPEDIEAQGGPRDLGVGKAQVWPLPHFKDLRGAIVPVEFLKDLPFEPKRQFFVFGVPDNKVRGEHAHKECHQFLVALHGSLNLVLTDGERSAEIRLNRPDIGVYMPPMIWGIQYNFSVDTVLGVYASHPYDSAEYIREFDEFRRLTRKGS</sequence>
<gene>
    <name evidence="6" type="ORF">DQK91_03550</name>
</gene>
<evidence type="ECO:0000256" key="3">
    <source>
        <dbReference type="ARBA" id="ARBA00022737"/>
    </source>
</evidence>
<dbReference type="Pfam" id="PF14602">
    <property type="entry name" value="Hexapep_2"/>
    <property type="match status" value="1"/>
</dbReference>
<evidence type="ECO:0000313" key="7">
    <source>
        <dbReference type="Proteomes" id="UP000434052"/>
    </source>
</evidence>
<evidence type="ECO:0000313" key="6">
    <source>
        <dbReference type="EMBL" id="TVM35749.1"/>
    </source>
</evidence>
<keyword evidence="2" id="KW-0808">Transferase</keyword>
<dbReference type="PANTHER" id="PTHR43300">
    <property type="entry name" value="ACETYLTRANSFERASE"/>
    <property type="match status" value="1"/>
</dbReference>
<dbReference type="GO" id="GO:0016746">
    <property type="term" value="F:acyltransferase activity"/>
    <property type="evidence" value="ECO:0007669"/>
    <property type="project" value="UniProtKB-KW"/>
</dbReference>
<dbReference type="RefSeq" id="WP_144234079.1">
    <property type="nucleotide sequence ID" value="NZ_QMIF01000002.1"/>
</dbReference>
<organism evidence="6 7">
    <name type="scientific">Oceanidesulfovibrio marinus</name>
    <dbReference type="NCBI Taxonomy" id="370038"/>
    <lineage>
        <taxon>Bacteria</taxon>
        <taxon>Pseudomonadati</taxon>
        <taxon>Thermodesulfobacteriota</taxon>
        <taxon>Desulfovibrionia</taxon>
        <taxon>Desulfovibrionales</taxon>
        <taxon>Desulfovibrionaceae</taxon>
        <taxon>Oceanidesulfovibrio</taxon>
    </lineage>
</organism>
<dbReference type="Gene3D" id="2.160.10.10">
    <property type="entry name" value="Hexapeptide repeat proteins"/>
    <property type="match status" value="1"/>
</dbReference>
<keyword evidence="3" id="KW-0677">Repeat</keyword>
<dbReference type="SUPFAM" id="SSF51182">
    <property type="entry name" value="RmlC-like cupins"/>
    <property type="match status" value="1"/>
</dbReference>
<dbReference type="OrthoDB" id="9782091at2"/>
<dbReference type="Pfam" id="PF05523">
    <property type="entry name" value="FdtA"/>
    <property type="match status" value="1"/>
</dbReference>
<name>A0A6P1ZKW8_9BACT</name>
<dbReference type="Gene3D" id="2.60.120.10">
    <property type="entry name" value="Jelly Rolls"/>
    <property type="match status" value="1"/>
</dbReference>
<dbReference type="InterPro" id="IPR001451">
    <property type="entry name" value="Hexapep"/>
</dbReference>
<dbReference type="InterPro" id="IPR014710">
    <property type="entry name" value="RmlC-like_jellyroll"/>
</dbReference>
<dbReference type="CDD" id="cd03358">
    <property type="entry name" value="LbH_WxcM_N_like"/>
    <property type="match status" value="1"/>
</dbReference>
<feature type="domain" description="Sugar 3,4-ketoisomerase QdtA cupin" evidence="5">
    <location>
        <begin position="188"/>
        <end position="313"/>
    </location>
</feature>
<keyword evidence="4" id="KW-0012">Acyltransferase</keyword>
<dbReference type="CDD" id="cd20292">
    <property type="entry name" value="cupin_QdtA-like"/>
    <property type="match status" value="1"/>
</dbReference>
<protein>
    <submittedName>
        <fullName evidence="6">Isomerase</fullName>
    </submittedName>
</protein>
<dbReference type="InterPro" id="IPR018357">
    <property type="entry name" value="Hexapep_transf_CS"/>
</dbReference>
<dbReference type="SUPFAM" id="SSF51161">
    <property type="entry name" value="Trimeric LpxA-like enzymes"/>
    <property type="match status" value="1"/>
</dbReference>